<evidence type="ECO:0000313" key="3">
    <source>
        <dbReference type="Proteomes" id="UP000789595"/>
    </source>
</evidence>
<feature type="compositionally biased region" description="Basic residues" evidence="1">
    <location>
        <begin position="26"/>
        <end position="36"/>
    </location>
</feature>
<dbReference type="AlphaFoldDB" id="A0A8J2X1G8"/>
<dbReference type="EMBL" id="CAKKNE010000005">
    <property type="protein sequence ID" value="CAH0376329.1"/>
    <property type="molecule type" value="Genomic_DNA"/>
</dbReference>
<feature type="region of interest" description="Disordered" evidence="1">
    <location>
        <begin position="1"/>
        <end position="36"/>
    </location>
</feature>
<feature type="compositionally biased region" description="Polar residues" evidence="1">
    <location>
        <begin position="229"/>
        <end position="248"/>
    </location>
</feature>
<gene>
    <name evidence="2" type="ORF">PECAL_5P09030</name>
</gene>
<organism evidence="2 3">
    <name type="scientific">Pelagomonas calceolata</name>
    <dbReference type="NCBI Taxonomy" id="35677"/>
    <lineage>
        <taxon>Eukaryota</taxon>
        <taxon>Sar</taxon>
        <taxon>Stramenopiles</taxon>
        <taxon>Ochrophyta</taxon>
        <taxon>Pelagophyceae</taxon>
        <taxon>Pelagomonadales</taxon>
        <taxon>Pelagomonadaceae</taxon>
        <taxon>Pelagomonas</taxon>
    </lineage>
</organism>
<comment type="caution">
    <text evidence="2">The sequence shown here is derived from an EMBL/GenBank/DDBJ whole genome shotgun (WGS) entry which is preliminary data.</text>
</comment>
<protein>
    <submittedName>
        <fullName evidence="2">Uncharacterized protein</fullName>
    </submittedName>
</protein>
<sequence length="618" mass="66726">MPSAGDQINELLEDETRRSFPDPNSKKARARRRRQRLYGLGSDARFPRVRRGEAQALAAFAQAARLPGAASQLSHAARPCDHHDTYEHDAWYRMSYWEPSAHRATAAPDRVFVGTAGARHRGGVGLARREPWYGPGTGAASDAPSTDLFADAVRYGYDGARRRRHYQQFRGSAPGKTLDDTCPAYLRGNTTLRAEWAPPLRGAPPKPGGTWGATPRLWPENASYPSGFKGTSQGQRPSSSWYRGQTTVAETATARDGDDGAAAWLDPRVKRVCELERRSQSRLKRAARLEKASLRSALVGGSVQSGGTVLTYRPSTSYLPRKEEEDASTGREVLVRHSGPQTILIAPGLTCADQVSDADVFRFDLKWQELGRLYRDVLFDKATKEPPRAFDDLLAKLREAAAGPRVARETFLETLSVAVPGMSKGRANLLFSVFAPPAAREAEYALILAPLRCVSHGWDAAECLAELWASFTSEDPRKSTARKVRDALTCCARSAGDAEDMQALLPAVIGALTRQVVLRGDAPTDDGGEEALAADGVFGVAPPAPDDFRAALAAAPAAVEAFGRQLAAARAFVTGADAADAGPPGPSVARRVTSMREDLNARLHNVSTSMRAPTGMRS</sequence>
<dbReference type="Proteomes" id="UP000789595">
    <property type="component" value="Unassembled WGS sequence"/>
</dbReference>
<reference evidence="2" key="1">
    <citation type="submission" date="2021-11" db="EMBL/GenBank/DDBJ databases">
        <authorList>
            <consortium name="Genoscope - CEA"/>
            <person name="William W."/>
        </authorList>
    </citation>
    <scope>NUCLEOTIDE SEQUENCE</scope>
</reference>
<name>A0A8J2X1G8_9STRA</name>
<feature type="region of interest" description="Disordered" evidence="1">
    <location>
        <begin position="221"/>
        <end position="259"/>
    </location>
</feature>
<evidence type="ECO:0000256" key="1">
    <source>
        <dbReference type="SAM" id="MobiDB-lite"/>
    </source>
</evidence>
<accession>A0A8J2X1G8</accession>
<dbReference type="OrthoDB" id="189150at2759"/>
<keyword evidence="3" id="KW-1185">Reference proteome</keyword>
<proteinExistence type="predicted"/>
<evidence type="ECO:0000313" key="2">
    <source>
        <dbReference type="EMBL" id="CAH0376329.1"/>
    </source>
</evidence>